<dbReference type="EMBL" id="KZ857379">
    <property type="protein sequence ID" value="RDX57229.1"/>
    <property type="molecule type" value="Genomic_DNA"/>
</dbReference>
<dbReference type="Proteomes" id="UP000256964">
    <property type="component" value="Unassembled WGS sequence"/>
</dbReference>
<protein>
    <recommendedName>
        <fullName evidence="1">Telomerase reverse transcriptase C-terminal extension domain-containing protein</fullName>
    </recommendedName>
</protein>
<keyword evidence="3" id="KW-1185">Reference proteome</keyword>
<dbReference type="OrthoDB" id="289721at2759"/>
<evidence type="ECO:0000313" key="2">
    <source>
        <dbReference type="EMBL" id="RDX57229.1"/>
    </source>
</evidence>
<feature type="domain" description="Telomerase reverse transcriptase C-terminal extension" evidence="1">
    <location>
        <begin position="15"/>
        <end position="86"/>
    </location>
</feature>
<dbReference type="AlphaFoldDB" id="A0A371DXG1"/>
<accession>A0A371DXG1</accession>
<reference evidence="2 3" key="1">
    <citation type="journal article" date="2018" name="Biotechnol. Biofuels">
        <title>Integrative visual omics of the white-rot fungus Polyporus brumalis exposes the biotechnological potential of its oxidative enzymes for delignifying raw plant biomass.</title>
        <authorList>
            <person name="Miyauchi S."/>
            <person name="Rancon A."/>
            <person name="Drula E."/>
            <person name="Hage H."/>
            <person name="Chaduli D."/>
            <person name="Favel A."/>
            <person name="Grisel S."/>
            <person name="Henrissat B."/>
            <person name="Herpoel-Gimbert I."/>
            <person name="Ruiz-Duenas F.J."/>
            <person name="Chevret D."/>
            <person name="Hainaut M."/>
            <person name="Lin J."/>
            <person name="Wang M."/>
            <person name="Pangilinan J."/>
            <person name="Lipzen A."/>
            <person name="Lesage-Meessen L."/>
            <person name="Navarro D."/>
            <person name="Riley R."/>
            <person name="Grigoriev I.V."/>
            <person name="Zhou S."/>
            <person name="Raouche S."/>
            <person name="Rosso M.N."/>
        </authorList>
    </citation>
    <scope>NUCLEOTIDE SEQUENCE [LARGE SCALE GENOMIC DNA]</scope>
    <source>
        <strain evidence="2 3">BRFM 1820</strain>
    </source>
</reference>
<evidence type="ECO:0000313" key="3">
    <source>
        <dbReference type="Proteomes" id="UP000256964"/>
    </source>
</evidence>
<sequence>MKMHYYLREWGLDLSKSHAFVMKTIRQTIRFSYSSACTKSGHKLARTHGARLVVQQSEATWLGVHAFHTVLSRKPQAYTGILKTLRFELALPKYRRYKKRFRDVISEGLSTLTLLSF</sequence>
<organism evidence="2 3">
    <name type="scientific">Lentinus brumalis</name>
    <dbReference type="NCBI Taxonomy" id="2498619"/>
    <lineage>
        <taxon>Eukaryota</taxon>
        <taxon>Fungi</taxon>
        <taxon>Dikarya</taxon>
        <taxon>Basidiomycota</taxon>
        <taxon>Agaricomycotina</taxon>
        <taxon>Agaricomycetes</taxon>
        <taxon>Polyporales</taxon>
        <taxon>Polyporaceae</taxon>
        <taxon>Lentinus</taxon>
    </lineage>
</organism>
<dbReference type="InterPro" id="IPR049139">
    <property type="entry name" value="TERT_C"/>
</dbReference>
<proteinExistence type="predicted"/>
<dbReference type="Pfam" id="PF21399">
    <property type="entry name" value="TERT_C"/>
    <property type="match status" value="1"/>
</dbReference>
<gene>
    <name evidence="2" type="ORF">OH76DRAFT_1335620</name>
</gene>
<dbReference type="Gene3D" id="1.10.357.90">
    <property type="match status" value="1"/>
</dbReference>
<name>A0A371DXG1_9APHY</name>
<dbReference type="STRING" id="139420.A0A371DXG1"/>
<evidence type="ECO:0000259" key="1">
    <source>
        <dbReference type="Pfam" id="PF21399"/>
    </source>
</evidence>